<evidence type="ECO:0000256" key="1">
    <source>
        <dbReference type="ARBA" id="ARBA00022801"/>
    </source>
</evidence>
<keyword evidence="1" id="KW-0378">Hydrolase</keyword>
<organism evidence="3 4">
    <name type="scientific">Sulfitobacter indolifex HEL-45</name>
    <dbReference type="NCBI Taxonomy" id="391624"/>
    <lineage>
        <taxon>Bacteria</taxon>
        <taxon>Pseudomonadati</taxon>
        <taxon>Pseudomonadota</taxon>
        <taxon>Alphaproteobacteria</taxon>
        <taxon>Rhodobacterales</taxon>
        <taxon>Roseobacteraceae</taxon>
        <taxon>Sulfitobacter</taxon>
    </lineage>
</organism>
<accession>A0ABM9X3X5</accession>
<name>A0ABM9X3X5_9RHOB</name>
<gene>
    <name evidence="3" type="ORF">OIHEL45_12370</name>
</gene>
<comment type="caution">
    <text evidence="3">The sequence shown here is derived from an EMBL/GenBank/DDBJ whole genome shotgun (WGS) entry which is preliminary data.</text>
</comment>
<evidence type="ECO:0000259" key="2">
    <source>
        <dbReference type="Pfam" id="PF03061"/>
    </source>
</evidence>
<dbReference type="InterPro" id="IPR029069">
    <property type="entry name" value="HotDog_dom_sf"/>
</dbReference>
<dbReference type="EMBL" id="ABID01000005">
    <property type="protein sequence ID" value="EDQ04130.1"/>
    <property type="molecule type" value="Genomic_DNA"/>
</dbReference>
<dbReference type="CDD" id="cd03443">
    <property type="entry name" value="PaaI_thioesterase"/>
    <property type="match status" value="1"/>
</dbReference>
<dbReference type="Proteomes" id="UP000003257">
    <property type="component" value="Unassembled WGS sequence"/>
</dbReference>
<evidence type="ECO:0000313" key="3">
    <source>
        <dbReference type="EMBL" id="EDQ04130.1"/>
    </source>
</evidence>
<proteinExistence type="predicted"/>
<dbReference type="SUPFAM" id="SSF54637">
    <property type="entry name" value="Thioesterase/thiol ester dehydrase-isomerase"/>
    <property type="match status" value="1"/>
</dbReference>
<dbReference type="InterPro" id="IPR006683">
    <property type="entry name" value="Thioestr_dom"/>
</dbReference>
<sequence length="142" mass="15258">MAVVMDAEALQAFMREVFDQVADDFAVDHVAENEITMRLLTSHRHLRPGGTVSGPSMFALADVAAYLVTLAMIGPKALAVTTNCSIDFMRKPLADVHLIAKAKLLKLGRQLSVTDVLIYSEGSDKPVARASLTYAIPPASMG</sequence>
<dbReference type="Pfam" id="PF03061">
    <property type="entry name" value="4HBT"/>
    <property type="match status" value="1"/>
</dbReference>
<protein>
    <submittedName>
        <fullName evidence="3">Thioesterase family domain protein</fullName>
    </submittedName>
</protein>
<evidence type="ECO:0000313" key="4">
    <source>
        <dbReference type="Proteomes" id="UP000003257"/>
    </source>
</evidence>
<feature type="domain" description="Thioesterase" evidence="2">
    <location>
        <begin position="49"/>
        <end position="124"/>
    </location>
</feature>
<dbReference type="PANTHER" id="PTHR43240">
    <property type="entry name" value="1,4-DIHYDROXY-2-NAPHTHOYL-COA THIOESTERASE 1"/>
    <property type="match status" value="1"/>
</dbReference>
<dbReference type="InterPro" id="IPR003736">
    <property type="entry name" value="PAAI_dom"/>
</dbReference>
<dbReference type="Gene3D" id="3.10.129.10">
    <property type="entry name" value="Hotdog Thioesterase"/>
    <property type="match status" value="1"/>
</dbReference>
<keyword evidence="4" id="KW-1185">Reference proteome</keyword>
<reference evidence="3 4" key="1">
    <citation type="submission" date="2007-11" db="EMBL/GenBank/DDBJ databases">
        <authorList>
            <person name="Wagner-Dobler I."/>
            <person name="Ferriera S."/>
            <person name="Johnson J."/>
            <person name="Kravitz S."/>
            <person name="Beeson K."/>
            <person name="Sutton G."/>
            <person name="Rogers Y.-H."/>
            <person name="Friedman R."/>
            <person name="Frazier M."/>
            <person name="Venter J.C."/>
        </authorList>
    </citation>
    <scope>NUCLEOTIDE SEQUENCE [LARGE SCALE GENOMIC DNA]</scope>
    <source>
        <strain evidence="3 4">HEL-45</strain>
    </source>
</reference>
<dbReference type="NCBIfam" id="TIGR00369">
    <property type="entry name" value="unchar_dom_1"/>
    <property type="match status" value="1"/>
</dbReference>
<dbReference type="RefSeq" id="WP_007120445.1">
    <property type="nucleotide sequence ID" value="NZ_ABID01000005.1"/>
</dbReference>
<dbReference type="PANTHER" id="PTHR43240:SF10">
    <property type="entry name" value="BLL4964 PROTEIN"/>
    <property type="match status" value="1"/>
</dbReference>